<feature type="chain" id="PRO_5023056248" evidence="2">
    <location>
        <begin position="26"/>
        <end position="568"/>
    </location>
</feature>
<dbReference type="InterPro" id="IPR036465">
    <property type="entry name" value="vWFA_dom_sf"/>
</dbReference>
<accession>A0A5B9R580</accession>
<dbReference type="InterPro" id="IPR002035">
    <property type="entry name" value="VWF_A"/>
</dbReference>
<feature type="region of interest" description="Disordered" evidence="1">
    <location>
        <begin position="24"/>
        <end position="45"/>
    </location>
</feature>
<evidence type="ECO:0000313" key="5">
    <source>
        <dbReference type="Proteomes" id="UP000325286"/>
    </source>
</evidence>
<dbReference type="Gene3D" id="3.40.50.410">
    <property type="entry name" value="von Willebrand factor, type A domain"/>
    <property type="match status" value="1"/>
</dbReference>
<dbReference type="PANTHER" id="PTHR10579">
    <property type="entry name" value="CALCIUM-ACTIVATED CHLORIDE CHANNEL REGULATOR"/>
    <property type="match status" value="1"/>
</dbReference>
<reference evidence="4 5" key="1">
    <citation type="submission" date="2019-08" db="EMBL/GenBank/DDBJ databases">
        <title>Deep-cultivation of Planctomycetes and their phenomic and genomic characterization uncovers novel biology.</title>
        <authorList>
            <person name="Wiegand S."/>
            <person name="Jogler M."/>
            <person name="Boedeker C."/>
            <person name="Pinto D."/>
            <person name="Vollmers J."/>
            <person name="Rivas-Marin E."/>
            <person name="Kohn T."/>
            <person name="Peeters S.H."/>
            <person name="Heuer A."/>
            <person name="Rast P."/>
            <person name="Oberbeckmann S."/>
            <person name="Bunk B."/>
            <person name="Jeske O."/>
            <person name="Meyerdierks A."/>
            <person name="Storesund J.E."/>
            <person name="Kallscheuer N."/>
            <person name="Luecker S."/>
            <person name="Lage O.M."/>
            <person name="Pohl T."/>
            <person name="Merkel B.J."/>
            <person name="Hornburger P."/>
            <person name="Mueller R.-W."/>
            <person name="Bruemmer F."/>
            <person name="Labrenz M."/>
            <person name="Spormann A.M."/>
            <person name="Op den Camp H."/>
            <person name="Overmann J."/>
            <person name="Amann R."/>
            <person name="Jetten M.S.M."/>
            <person name="Mascher T."/>
            <person name="Medema M.H."/>
            <person name="Devos D.P."/>
            <person name="Kaster A.-K."/>
            <person name="Ovreas L."/>
            <person name="Rohde M."/>
            <person name="Galperin M.Y."/>
            <person name="Jogler C."/>
        </authorList>
    </citation>
    <scope>NUCLEOTIDE SEQUENCE [LARGE SCALE GENOMIC DNA]</scope>
    <source>
        <strain evidence="4 5">UC8</strain>
    </source>
</reference>
<dbReference type="OrthoDB" id="9805121at2"/>
<evidence type="ECO:0000259" key="3">
    <source>
        <dbReference type="PROSITE" id="PS50234"/>
    </source>
</evidence>
<dbReference type="AlphaFoldDB" id="A0A5B9R580"/>
<dbReference type="Proteomes" id="UP000325286">
    <property type="component" value="Chromosome"/>
</dbReference>
<dbReference type="EMBL" id="CP042914">
    <property type="protein sequence ID" value="QEG41363.1"/>
    <property type="molecule type" value="Genomic_DNA"/>
</dbReference>
<dbReference type="Pfam" id="PF12450">
    <property type="entry name" value="vWF_A"/>
    <property type="match status" value="1"/>
</dbReference>
<gene>
    <name evidence="4" type="ORF">UC8_33830</name>
</gene>
<proteinExistence type="predicted"/>
<dbReference type="InterPro" id="IPR022156">
    <property type="entry name" value="Uncharacterised_YfbK_N"/>
</dbReference>
<evidence type="ECO:0000256" key="1">
    <source>
        <dbReference type="SAM" id="MobiDB-lite"/>
    </source>
</evidence>
<dbReference type="InterPro" id="IPR021908">
    <property type="entry name" value="YfbK_C"/>
</dbReference>
<dbReference type="PROSITE" id="PS51257">
    <property type="entry name" value="PROKAR_LIPOPROTEIN"/>
    <property type="match status" value="1"/>
</dbReference>
<dbReference type="InterPro" id="IPR051266">
    <property type="entry name" value="CLCR"/>
</dbReference>
<evidence type="ECO:0000256" key="2">
    <source>
        <dbReference type="SAM" id="SignalP"/>
    </source>
</evidence>
<feature type="region of interest" description="Disordered" evidence="1">
    <location>
        <begin position="71"/>
        <end position="92"/>
    </location>
</feature>
<feature type="signal peptide" evidence="2">
    <location>
        <begin position="1"/>
        <end position="25"/>
    </location>
</feature>
<dbReference type="SUPFAM" id="SSF53300">
    <property type="entry name" value="vWA-like"/>
    <property type="match status" value="1"/>
</dbReference>
<name>A0A5B9R580_9BACT</name>
<keyword evidence="5" id="KW-1185">Reference proteome</keyword>
<dbReference type="PROSITE" id="PS50234">
    <property type="entry name" value="VWFA"/>
    <property type="match status" value="1"/>
</dbReference>
<feature type="domain" description="VWFA" evidence="3">
    <location>
        <begin position="202"/>
        <end position="380"/>
    </location>
</feature>
<keyword evidence="2" id="KW-0732">Signal</keyword>
<organism evidence="4 5">
    <name type="scientific">Roseimaritima ulvae</name>
    <dbReference type="NCBI Taxonomy" id="980254"/>
    <lineage>
        <taxon>Bacteria</taxon>
        <taxon>Pseudomonadati</taxon>
        <taxon>Planctomycetota</taxon>
        <taxon>Planctomycetia</taxon>
        <taxon>Pirellulales</taxon>
        <taxon>Pirellulaceae</taxon>
        <taxon>Roseimaritima</taxon>
    </lineage>
</organism>
<dbReference type="KEGG" id="rul:UC8_33830"/>
<evidence type="ECO:0000313" key="4">
    <source>
        <dbReference type="EMBL" id="QEG41363.1"/>
    </source>
</evidence>
<dbReference type="Pfam" id="PF12034">
    <property type="entry name" value="YfbK_C"/>
    <property type="match status" value="1"/>
</dbReference>
<dbReference type="SMART" id="SM00327">
    <property type="entry name" value="VWA"/>
    <property type="match status" value="1"/>
</dbReference>
<dbReference type="PANTHER" id="PTHR10579:SF43">
    <property type="entry name" value="ZINC FINGER (C3HC4-TYPE RING FINGER) FAMILY PROTEIN"/>
    <property type="match status" value="1"/>
</dbReference>
<sequence precursor="true">MLRSPKLLSLMACSLLAFSGCGRQAAPGNAQAPRDAMPTATSLESAALPPSAELPAMASEPSARPMLAVDAESESGMAAVDSDLGTGPGQGGDRFDEIVENAFLRVGEHPLSTFSIDVDTASYSKIRQFLLNNHRLPRADAVRIEELVNYFDYDYAGPSEDQSEPFATHVAVSQCPWNTEHRLTRIAIKGRTMQTDARPPSNLVFLIDSSGSMNRPNRLPLLQRALALLLKQLNQRDRVAVVAYAGSAGLVLDSTPASEADTILTSLNRLKAGGSTNGGEGLELAYAIAREHFVESGTNRILLCTDGDFNVGRTGTDQMLDLVERESKGGIELTVLGLGMGNFNDAMLEQISGRGNGNYAFIDTYNEARKVLVQQLSGTLVTIAKDVKIQVEFNPQEVAAYRLIGYENRILQSQDFNDDKKDAGEIGAGHSVTALYEIVPRGASTVDALASTDELKYQTPGEPSSAAESGELLTVKLRYKRPGEQDSVLQQWAVRDSQQTFAQADREFQFASAVAGFGMLLRDSPHAGNWTLDSVQEVAESALGDDPWGLRQEFVELVATARVLKSSH</sequence>
<dbReference type="Pfam" id="PF00092">
    <property type="entry name" value="VWA"/>
    <property type="match status" value="1"/>
</dbReference>
<protein>
    <submittedName>
        <fullName evidence="4">von Willebrand factor</fullName>
    </submittedName>
</protein>